<sequence>MILVTGANGTTGSEVVRQLAAAGRPVRALVRSRANAAALPKAGVELALGSFADSASIDAAMKGVEAVYMISFEAPDQLALQANLIEAARRAGVRMVARLSASSADADSEDPLIATHGKGDLQLARSGLGHVLIRPQWFDQNFLTYCPGGRLRLPAGEARLPFVDVRDIAAVAIKALTEPGHDGKAYVLTGPEALSHGDVVAILSEATGKPFVYEDIPAGSYRRQLIAEGMTEFRADLVLGLFDRMKKRGTAPVSGDIAKVLGRPAIAFRQFARDYAAEIAKQVA</sequence>
<feature type="domain" description="NmrA-like" evidence="1">
    <location>
        <begin position="2"/>
        <end position="230"/>
    </location>
</feature>
<dbReference type="InterPro" id="IPR036291">
    <property type="entry name" value="NAD(P)-bd_dom_sf"/>
</dbReference>
<dbReference type="Gene3D" id="3.90.25.10">
    <property type="entry name" value="UDP-galactose 4-epimerase, domain 1"/>
    <property type="match status" value="1"/>
</dbReference>
<accession>A0A5J6N5K1</accession>
<dbReference type="RefSeq" id="WP_151119458.1">
    <property type="nucleotide sequence ID" value="NZ_CP042582.1"/>
</dbReference>
<organism evidence="2 3">
    <name type="scientific">Hypericibacter adhaerens</name>
    <dbReference type="NCBI Taxonomy" id="2602016"/>
    <lineage>
        <taxon>Bacteria</taxon>
        <taxon>Pseudomonadati</taxon>
        <taxon>Pseudomonadota</taxon>
        <taxon>Alphaproteobacteria</taxon>
        <taxon>Rhodospirillales</taxon>
        <taxon>Dongiaceae</taxon>
        <taxon>Hypericibacter</taxon>
    </lineage>
</organism>
<dbReference type="InterPro" id="IPR051604">
    <property type="entry name" value="Ergot_Alk_Oxidoreductase"/>
</dbReference>
<name>A0A5J6N5K1_9PROT</name>
<dbReference type="CDD" id="cd05269">
    <property type="entry name" value="TMR_SDR_a"/>
    <property type="match status" value="1"/>
</dbReference>
<dbReference type="Gene3D" id="3.40.50.720">
    <property type="entry name" value="NAD(P)-binding Rossmann-like Domain"/>
    <property type="match status" value="1"/>
</dbReference>
<evidence type="ECO:0000259" key="1">
    <source>
        <dbReference type="Pfam" id="PF05368"/>
    </source>
</evidence>
<dbReference type="InterPro" id="IPR008030">
    <property type="entry name" value="NmrA-like"/>
</dbReference>
<dbReference type="Pfam" id="PF05368">
    <property type="entry name" value="NmrA"/>
    <property type="match status" value="1"/>
</dbReference>
<dbReference type="PANTHER" id="PTHR43162">
    <property type="match status" value="1"/>
</dbReference>
<dbReference type="OrthoDB" id="109735at2"/>
<dbReference type="Proteomes" id="UP000325797">
    <property type="component" value="Chromosome"/>
</dbReference>
<evidence type="ECO:0000313" key="3">
    <source>
        <dbReference type="Proteomes" id="UP000325797"/>
    </source>
</evidence>
<protein>
    <submittedName>
        <fullName evidence="2">Nucleotide-diphosphate-sugar epimerase</fullName>
    </submittedName>
</protein>
<dbReference type="PANTHER" id="PTHR43162:SF1">
    <property type="entry name" value="PRESTALK A DIFFERENTIATION PROTEIN A"/>
    <property type="match status" value="1"/>
</dbReference>
<dbReference type="SUPFAM" id="SSF51735">
    <property type="entry name" value="NAD(P)-binding Rossmann-fold domains"/>
    <property type="match status" value="1"/>
</dbReference>
<reference evidence="2 3" key="1">
    <citation type="submission" date="2019-08" db="EMBL/GenBank/DDBJ databases">
        <title>Hyperibacter terrae gen. nov., sp. nov. and Hyperibacter viscosus sp. nov., two new members in the family Rhodospirillaceae isolated from the rhizosphere of Hypericum perforatum.</title>
        <authorList>
            <person name="Noviana Z."/>
        </authorList>
    </citation>
    <scope>NUCLEOTIDE SEQUENCE [LARGE SCALE GENOMIC DNA]</scope>
    <source>
        <strain evidence="2 3">R5959</strain>
    </source>
</reference>
<keyword evidence="3" id="KW-1185">Reference proteome</keyword>
<gene>
    <name evidence="2" type="ORF">FRZ61_40960</name>
</gene>
<dbReference type="AlphaFoldDB" id="A0A5J6N5K1"/>
<dbReference type="KEGG" id="hadh:FRZ61_40960"/>
<evidence type="ECO:0000313" key="2">
    <source>
        <dbReference type="EMBL" id="QEX24155.1"/>
    </source>
</evidence>
<proteinExistence type="predicted"/>
<dbReference type="EMBL" id="CP042582">
    <property type="protein sequence ID" value="QEX24155.1"/>
    <property type="molecule type" value="Genomic_DNA"/>
</dbReference>